<reference evidence="2 3" key="1">
    <citation type="submission" date="2015-08" db="EMBL/GenBank/DDBJ databases">
        <title>Investigation of the bacterial diversity of lava forest soil.</title>
        <authorList>
            <person name="Lee J.S."/>
        </authorList>
    </citation>
    <scope>NUCLEOTIDE SEQUENCE [LARGE SCALE GENOMIC DNA]</scope>
    <source>
        <strain evidence="2 3">GJW-30</strain>
    </source>
</reference>
<feature type="domain" description="Calcineurin-like phosphoesterase" evidence="1">
    <location>
        <begin position="5"/>
        <end position="202"/>
    </location>
</feature>
<dbReference type="OrthoDB" id="7942177at2"/>
<dbReference type="AlphaFoldDB" id="A0A0S3PT88"/>
<dbReference type="KEGG" id="vgo:GJW-30_1_01635"/>
<gene>
    <name evidence="2" type="ORF">GJW-30_1_01635</name>
</gene>
<evidence type="ECO:0000259" key="1">
    <source>
        <dbReference type="Pfam" id="PF00149"/>
    </source>
</evidence>
<dbReference type="GO" id="GO:0016787">
    <property type="term" value="F:hydrolase activity"/>
    <property type="evidence" value="ECO:0007669"/>
    <property type="project" value="InterPro"/>
</dbReference>
<protein>
    <submittedName>
        <fullName evidence="2">Calcineurin-like phosphoesterase superfamily domain protein</fullName>
    </submittedName>
</protein>
<dbReference type="Gene3D" id="3.60.21.10">
    <property type="match status" value="1"/>
</dbReference>
<organism evidence="2 3">
    <name type="scientific">Variibacter gotjawalensis</name>
    <dbReference type="NCBI Taxonomy" id="1333996"/>
    <lineage>
        <taxon>Bacteria</taxon>
        <taxon>Pseudomonadati</taxon>
        <taxon>Pseudomonadota</taxon>
        <taxon>Alphaproteobacteria</taxon>
        <taxon>Hyphomicrobiales</taxon>
        <taxon>Nitrobacteraceae</taxon>
        <taxon>Variibacter</taxon>
    </lineage>
</organism>
<dbReference type="RefSeq" id="WP_096354035.1">
    <property type="nucleotide sequence ID" value="NZ_AP014946.1"/>
</dbReference>
<dbReference type="Pfam" id="PF00149">
    <property type="entry name" value="Metallophos"/>
    <property type="match status" value="1"/>
</dbReference>
<evidence type="ECO:0000313" key="3">
    <source>
        <dbReference type="Proteomes" id="UP000236884"/>
    </source>
</evidence>
<dbReference type="InterPro" id="IPR029052">
    <property type="entry name" value="Metallo-depent_PP-like"/>
</dbReference>
<dbReference type="Proteomes" id="UP000236884">
    <property type="component" value="Chromosome"/>
</dbReference>
<keyword evidence="3" id="KW-1185">Reference proteome</keyword>
<dbReference type="EMBL" id="AP014946">
    <property type="protein sequence ID" value="BAT59106.1"/>
    <property type="molecule type" value="Genomic_DNA"/>
</dbReference>
<dbReference type="InterPro" id="IPR004843">
    <property type="entry name" value="Calcineurin-like_PHP"/>
</dbReference>
<name>A0A0S3PT88_9BRAD</name>
<dbReference type="SUPFAM" id="SSF56300">
    <property type="entry name" value="Metallo-dependent phosphatases"/>
    <property type="match status" value="1"/>
</dbReference>
<accession>A0A0S3PT88</accession>
<evidence type="ECO:0000313" key="2">
    <source>
        <dbReference type="EMBL" id="BAT59106.1"/>
    </source>
</evidence>
<sequence>MTKTRIAVVADVHHGRDTPTKKGSAALPLLSRFVDRADEHDAVIDLGDRISDVNPEQDRVLQMAVVEQFKRLRVPRHHVSGNHDRALLSLEENERLLDAPSRDRVAEIGNVRIAFWQPDVSLSPQRGFHLADGDLAALSALLDDDRPTLLVSHVPLARTSQSGNYYFENNPGHATYAESDAIRSVLAAAPCPVVAIAGHVHWNTLTVVDGTPHITLQSLTEAFISGAASECSAVLEIDGDILRWSVLGLEPFAVTLPWKRSKSKWMAPLASFSERSRGAVF</sequence>
<proteinExistence type="predicted"/>